<proteinExistence type="predicted"/>
<feature type="domain" description="Spore protein YkvP/CgeB glycosyl transferase-like" evidence="1">
    <location>
        <begin position="215"/>
        <end position="333"/>
    </location>
</feature>
<name>A0A6H1ZJX6_9ZZZZ</name>
<organism evidence="2">
    <name type="scientific">viral metagenome</name>
    <dbReference type="NCBI Taxonomy" id="1070528"/>
    <lineage>
        <taxon>unclassified sequences</taxon>
        <taxon>metagenomes</taxon>
        <taxon>organismal metagenomes</taxon>
    </lineage>
</organism>
<dbReference type="EMBL" id="MT144059">
    <property type="protein sequence ID" value="QJA47828.1"/>
    <property type="molecule type" value="Genomic_DNA"/>
</dbReference>
<keyword evidence="2" id="KW-0808">Transferase</keyword>
<evidence type="ECO:0000313" key="2">
    <source>
        <dbReference type="EMBL" id="QJA47828.1"/>
    </source>
</evidence>
<accession>A0A6H1ZJX6</accession>
<protein>
    <submittedName>
        <fullName evidence="2">Putative glycosyltransferase</fullName>
    </submittedName>
</protein>
<dbReference type="GO" id="GO:0016740">
    <property type="term" value="F:transferase activity"/>
    <property type="evidence" value="ECO:0007669"/>
    <property type="project" value="UniProtKB-KW"/>
</dbReference>
<dbReference type="Pfam" id="PF13524">
    <property type="entry name" value="Glyco_trans_1_2"/>
    <property type="match status" value="1"/>
</dbReference>
<sequence>MKILALFHDNVGDVRGVSRRLHLEFLLKLNDFYDLKLYGPDMHLYNDKTLVPLLYNKSHSMKFIVNEIKPHIILCLSSILTRKWLPNDFKLVSNIAKVILEGDYHDVDNKNWYEDNNFNLVIHRSAEFNENVPSVWMPLAADECFYTDMKDINHKDRIKMVSFFGTRSNYKYYDVRRLAIETLEKENILCGRNDDKDLEKHYQSKDFVSVESKKRWGCNKENYRYIVGYDDYPKKLKECVCSLSCAGGELKGAVGKIFEIMASGTTLLTQMFSNSEILFGHRCCVFYKRDCSDIVRKARKIINDADYSEYIAKNAVEAINKHHLAYHRMKELCNILEALYYGKDIPRKWGK</sequence>
<dbReference type="InterPro" id="IPR055259">
    <property type="entry name" value="YkvP/CgeB_Glyco_trans-like"/>
</dbReference>
<reference evidence="2" key="1">
    <citation type="submission" date="2020-03" db="EMBL/GenBank/DDBJ databases">
        <title>The deep terrestrial virosphere.</title>
        <authorList>
            <person name="Holmfeldt K."/>
            <person name="Nilsson E."/>
            <person name="Simone D."/>
            <person name="Lopez-Fernandez M."/>
            <person name="Wu X."/>
            <person name="de Brujin I."/>
            <person name="Lundin D."/>
            <person name="Andersson A."/>
            <person name="Bertilsson S."/>
            <person name="Dopson M."/>
        </authorList>
    </citation>
    <scope>NUCLEOTIDE SEQUENCE</scope>
    <source>
        <strain evidence="2">TM448A00747</strain>
    </source>
</reference>
<gene>
    <name evidence="2" type="ORF">TM448A00747_0018</name>
</gene>
<dbReference type="AlphaFoldDB" id="A0A6H1ZJX6"/>
<evidence type="ECO:0000259" key="1">
    <source>
        <dbReference type="Pfam" id="PF13524"/>
    </source>
</evidence>